<keyword evidence="4 6" id="KW-0472">Membrane</keyword>
<dbReference type="EMBL" id="MU251545">
    <property type="protein sequence ID" value="KAG9232493.1"/>
    <property type="molecule type" value="Genomic_DNA"/>
</dbReference>
<dbReference type="Proteomes" id="UP000824998">
    <property type="component" value="Unassembled WGS sequence"/>
</dbReference>
<feature type="region of interest" description="Disordered" evidence="5">
    <location>
        <begin position="311"/>
        <end position="364"/>
    </location>
</feature>
<dbReference type="OrthoDB" id="2117453at2759"/>
<feature type="region of interest" description="Disordered" evidence="5">
    <location>
        <begin position="176"/>
        <end position="242"/>
    </location>
</feature>
<feature type="transmembrane region" description="Helical" evidence="6">
    <location>
        <begin position="7"/>
        <end position="27"/>
    </location>
</feature>
<dbReference type="PANTHER" id="PTHR37451:SF5">
    <property type="entry name" value="MARVEL DOMAIN-CONTAINING PROTEIN"/>
    <property type="match status" value="1"/>
</dbReference>
<sequence length="364" mass="39997">LLLPLRVAQFVFSIVILGLSAYVAHWYDVDTLTSSPAQVNFLVFVPIFSFVSIIYLEVVPRFMQKASHPYVHFAFEALNTLFYFAGFVALAAFIGKLLFCRGSVCSAARADAVFAAFNWLLWTASTAIVALQIFKGGFKVMKDEKSSMSQRSDAVADSLSRTPAYIIRASNNLNPSSSFIHQPQPHNLCKNASHNNPPPPPATCGSSSTHPSCPPPSNPTPQPLPPPPIHHRLPHNSRPHLLLSPSHRQHLRLPQHNHRLLPPRHPRTHPRFRTPPRLLKSPMILIAGASMLLVFGMPYLMENMDPEMKAEFEERQKSSPLSGGPAANPLQNFDAAAWLAGSSGSGTSTPKRATGAEKEKGISR</sequence>
<evidence type="ECO:0000256" key="5">
    <source>
        <dbReference type="SAM" id="MobiDB-lite"/>
    </source>
</evidence>
<dbReference type="PANTHER" id="PTHR37451">
    <property type="entry name" value="MARVEL DOMAIN"/>
    <property type="match status" value="1"/>
</dbReference>
<name>A0A9P7YEP1_9HELO</name>
<feature type="compositionally biased region" description="Pro residues" evidence="5">
    <location>
        <begin position="212"/>
        <end position="228"/>
    </location>
</feature>
<feature type="compositionally biased region" description="Basic residues" evidence="5">
    <location>
        <begin position="257"/>
        <end position="274"/>
    </location>
</feature>
<evidence type="ECO:0000256" key="1">
    <source>
        <dbReference type="ARBA" id="ARBA00004141"/>
    </source>
</evidence>
<proteinExistence type="predicted"/>
<feature type="compositionally biased region" description="Basic residues" evidence="5">
    <location>
        <begin position="229"/>
        <end position="238"/>
    </location>
</feature>
<evidence type="ECO:0000256" key="2">
    <source>
        <dbReference type="ARBA" id="ARBA00022692"/>
    </source>
</evidence>
<organism evidence="8 9">
    <name type="scientific">Amylocarpus encephaloides</name>
    <dbReference type="NCBI Taxonomy" id="45428"/>
    <lineage>
        <taxon>Eukaryota</taxon>
        <taxon>Fungi</taxon>
        <taxon>Dikarya</taxon>
        <taxon>Ascomycota</taxon>
        <taxon>Pezizomycotina</taxon>
        <taxon>Leotiomycetes</taxon>
        <taxon>Helotiales</taxon>
        <taxon>Helotiales incertae sedis</taxon>
        <taxon>Amylocarpus</taxon>
    </lineage>
</organism>
<evidence type="ECO:0000256" key="4">
    <source>
        <dbReference type="ARBA" id="ARBA00023136"/>
    </source>
</evidence>
<dbReference type="GO" id="GO:0016020">
    <property type="term" value="C:membrane"/>
    <property type="evidence" value="ECO:0007669"/>
    <property type="project" value="UniProtKB-SubCell"/>
</dbReference>
<protein>
    <submittedName>
        <fullName evidence="8">Membrane-associating domain-containing protein</fullName>
    </submittedName>
</protein>
<keyword evidence="9" id="KW-1185">Reference proteome</keyword>
<comment type="subcellular location">
    <subcellularLocation>
        <location evidence="1">Membrane</location>
        <topology evidence="1">Multi-pass membrane protein</topology>
    </subcellularLocation>
</comment>
<evidence type="ECO:0000256" key="3">
    <source>
        <dbReference type="ARBA" id="ARBA00022989"/>
    </source>
</evidence>
<feature type="transmembrane region" description="Helical" evidence="6">
    <location>
        <begin position="80"/>
        <end position="99"/>
    </location>
</feature>
<feature type="domain" description="MARVEL" evidence="7">
    <location>
        <begin position="3"/>
        <end position="127"/>
    </location>
</feature>
<evidence type="ECO:0000313" key="8">
    <source>
        <dbReference type="EMBL" id="KAG9232493.1"/>
    </source>
</evidence>
<gene>
    <name evidence="8" type="ORF">BJ875DRAFT_353240</name>
</gene>
<feature type="region of interest" description="Disordered" evidence="5">
    <location>
        <begin position="257"/>
        <end position="276"/>
    </location>
</feature>
<feature type="transmembrane region" description="Helical" evidence="6">
    <location>
        <begin position="39"/>
        <end position="59"/>
    </location>
</feature>
<feature type="transmembrane region" description="Helical" evidence="6">
    <location>
        <begin position="119"/>
        <end position="138"/>
    </location>
</feature>
<keyword evidence="3 6" id="KW-1133">Transmembrane helix</keyword>
<feature type="non-terminal residue" evidence="8">
    <location>
        <position position="364"/>
    </location>
</feature>
<comment type="caution">
    <text evidence="8">The sequence shown here is derived from an EMBL/GenBank/DDBJ whole genome shotgun (WGS) entry which is preliminary data.</text>
</comment>
<evidence type="ECO:0000313" key="9">
    <source>
        <dbReference type="Proteomes" id="UP000824998"/>
    </source>
</evidence>
<dbReference type="AlphaFoldDB" id="A0A9P7YEP1"/>
<evidence type="ECO:0000259" key="7">
    <source>
        <dbReference type="Pfam" id="PF01284"/>
    </source>
</evidence>
<feature type="non-terminal residue" evidence="8">
    <location>
        <position position="1"/>
    </location>
</feature>
<feature type="transmembrane region" description="Helical" evidence="6">
    <location>
        <begin position="283"/>
        <end position="301"/>
    </location>
</feature>
<reference evidence="8" key="1">
    <citation type="journal article" date="2021" name="IMA Fungus">
        <title>Genomic characterization of three marine fungi, including Emericellopsis atlantica sp. nov. with signatures of a generalist lifestyle and marine biomass degradation.</title>
        <authorList>
            <person name="Hagestad O.C."/>
            <person name="Hou L."/>
            <person name="Andersen J.H."/>
            <person name="Hansen E.H."/>
            <person name="Altermark B."/>
            <person name="Li C."/>
            <person name="Kuhnert E."/>
            <person name="Cox R.J."/>
            <person name="Crous P.W."/>
            <person name="Spatafora J.W."/>
            <person name="Lail K."/>
            <person name="Amirebrahimi M."/>
            <person name="Lipzen A."/>
            <person name="Pangilinan J."/>
            <person name="Andreopoulos W."/>
            <person name="Hayes R.D."/>
            <person name="Ng V."/>
            <person name="Grigoriev I.V."/>
            <person name="Jackson S.A."/>
            <person name="Sutton T.D.S."/>
            <person name="Dobson A.D.W."/>
            <person name="Rama T."/>
        </authorList>
    </citation>
    <scope>NUCLEOTIDE SEQUENCE</scope>
    <source>
        <strain evidence="8">TRa018bII</strain>
    </source>
</reference>
<dbReference type="InterPro" id="IPR008253">
    <property type="entry name" value="Marvel"/>
</dbReference>
<accession>A0A9P7YEP1</accession>
<feature type="compositionally biased region" description="Polar residues" evidence="5">
    <location>
        <begin position="176"/>
        <end position="194"/>
    </location>
</feature>
<keyword evidence="2 6" id="KW-0812">Transmembrane</keyword>
<feature type="compositionally biased region" description="Basic and acidic residues" evidence="5">
    <location>
        <begin position="354"/>
        <end position="364"/>
    </location>
</feature>
<evidence type="ECO:0000256" key="6">
    <source>
        <dbReference type="SAM" id="Phobius"/>
    </source>
</evidence>
<dbReference type="Pfam" id="PF01284">
    <property type="entry name" value="MARVEL"/>
    <property type="match status" value="1"/>
</dbReference>